<comment type="similarity">
    <text evidence="1">Belongs to the carbon-nitrogen hydrolase superfamily. Nitrilase family.</text>
</comment>
<dbReference type="PANTHER" id="PTHR46044:SF1">
    <property type="entry name" value="CN HYDROLASE DOMAIN-CONTAINING PROTEIN"/>
    <property type="match status" value="1"/>
</dbReference>
<dbReference type="SUPFAM" id="SSF56317">
    <property type="entry name" value="Carbon-nitrogen hydrolase"/>
    <property type="match status" value="1"/>
</dbReference>
<dbReference type="InterPro" id="IPR003010">
    <property type="entry name" value="C-N_Hydrolase"/>
</dbReference>
<dbReference type="PANTHER" id="PTHR46044">
    <property type="entry name" value="NITRILASE"/>
    <property type="match status" value="1"/>
</dbReference>
<dbReference type="CDD" id="cd07564">
    <property type="entry name" value="nitrilases_CHs"/>
    <property type="match status" value="1"/>
</dbReference>
<gene>
    <name evidence="3" type="ORF">GCM10022204_39560</name>
</gene>
<name>A0ABP7EBS7_9ACTN</name>
<evidence type="ECO:0000259" key="2">
    <source>
        <dbReference type="PROSITE" id="PS50263"/>
    </source>
</evidence>
<dbReference type="Pfam" id="PF00795">
    <property type="entry name" value="CN_hydrolase"/>
    <property type="match status" value="1"/>
</dbReference>
<sequence length="323" mass="35016">MATVTVAAVQAAYILMDQQACLDKAVTLLQSAAAGGAKIVVFPEAFIPGTPLWIDSRPIWDGDGDWYAMLVDQAVVVPGPVTDTLGAAAREAGVYLVIGVQEREAHGATVYNTTLYLDSAGDLAGKHRKLMPTGSERTVWGMGDGSTLPVIDTPYGRLSGLTCWENYLPLARYYLYSQGVDIWAAPTLAPSDGWIATLRHISLEGRCYVIGVNPCLTVDQIPADFPHRDRVWPTLESGTWVEHGNSVIVDPTGTIMAGPARHEETILYAEVDLAAVRAARRLFDPVGHYNRPDVFQLGVDTRPRSSVVQRDLAHQHRPGDVTG</sequence>
<dbReference type="Proteomes" id="UP001500051">
    <property type="component" value="Unassembled WGS sequence"/>
</dbReference>
<dbReference type="PROSITE" id="PS50263">
    <property type="entry name" value="CN_HYDROLASE"/>
    <property type="match status" value="1"/>
</dbReference>
<dbReference type="Gene3D" id="3.60.110.10">
    <property type="entry name" value="Carbon-nitrogen hydrolase"/>
    <property type="match status" value="1"/>
</dbReference>
<dbReference type="InterPro" id="IPR044149">
    <property type="entry name" value="Nitrilases_CHs"/>
</dbReference>
<feature type="domain" description="CN hydrolase" evidence="2">
    <location>
        <begin position="4"/>
        <end position="273"/>
    </location>
</feature>
<evidence type="ECO:0000313" key="4">
    <source>
        <dbReference type="Proteomes" id="UP001500051"/>
    </source>
</evidence>
<dbReference type="EMBL" id="BAAAYX010000020">
    <property type="protein sequence ID" value="GAA3716023.1"/>
    <property type="molecule type" value="Genomic_DNA"/>
</dbReference>
<proteinExistence type="inferred from homology"/>
<accession>A0ABP7EBS7</accession>
<dbReference type="GO" id="GO:0016787">
    <property type="term" value="F:hydrolase activity"/>
    <property type="evidence" value="ECO:0007669"/>
    <property type="project" value="UniProtKB-KW"/>
</dbReference>
<comment type="caution">
    <text evidence="3">The sequence shown here is derived from an EMBL/GenBank/DDBJ whole genome shotgun (WGS) entry which is preliminary data.</text>
</comment>
<dbReference type="RefSeq" id="WP_344814179.1">
    <property type="nucleotide sequence ID" value="NZ_BAAAYX010000020.1"/>
</dbReference>
<keyword evidence="4" id="KW-1185">Reference proteome</keyword>
<evidence type="ECO:0000256" key="1">
    <source>
        <dbReference type="ARBA" id="ARBA00008129"/>
    </source>
</evidence>
<evidence type="ECO:0000313" key="3">
    <source>
        <dbReference type="EMBL" id="GAA3716023.1"/>
    </source>
</evidence>
<keyword evidence="3" id="KW-0378">Hydrolase</keyword>
<reference evidence="4" key="1">
    <citation type="journal article" date="2019" name="Int. J. Syst. Evol. Microbiol.">
        <title>The Global Catalogue of Microorganisms (GCM) 10K type strain sequencing project: providing services to taxonomists for standard genome sequencing and annotation.</title>
        <authorList>
            <consortium name="The Broad Institute Genomics Platform"/>
            <consortium name="The Broad Institute Genome Sequencing Center for Infectious Disease"/>
            <person name="Wu L."/>
            <person name="Ma J."/>
        </authorList>
    </citation>
    <scope>NUCLEOTIDE SEQUENCE [LARGE SCALE GENOMIC DNA]</scope>
    <source>
        <strain evidence="4">JCM 16548</strain>
    </source>
</reference>
<organism evidence="3 4">
    <name type="scientific">Microlunatus aurantiacus</name>
    <dbReference type="NCBI Taxonomy" id="446786"/>
    <lineage>
        <taxon>Bacteria</taxon>
        <taxon>Bacillati</taxon>
        <taxon>Actinomycetota</taxon>
        <taxon>Actinomycetes</taxon>
        <taxon>Propionibacteriales</taxon>
        <taxon>Propionibacteriaceae</taxon>
        <taxon>Microlunatus</taxon>
    </lineage>
</organism>
<dbReference type="InterPro" id="IPR036526">
    <property type="entry name" value="C-N_Hydrolase_sf"/>
</dbReference>
<protein>
    <submittedName>
        <fullName evidence="3">Carbon-nitrogen hydrolase family protein</fullName>
    </submittedName>
</protein>